<keyword evidence="3" id="KW-0597">Phosphoprotein</keyword>
<dbReference type="CDD" id="cd01949">
    <property type="entry name" value="GGDEF"/>
    <property type="match status" value="1"/>
</dbReference>
<evidence type="ECO:0000256" key="2">
    <source>
        <dbReference type="ARBA" id="ARBA00034247"/>
    </source>
</evidence>
<dbReference type="GO" id="GO:0052621">
    <property type="term" value="F:diguanylate cyclase activity"/>
    <property type="evidence" value="ECO:0007669"/>
    <property type="project" value="UniProtKB-EC"/>
</dbReference>
<reference evidence="8" key="1">
    <citation type="journal article" date="2019" name="Int. J. Syst. Evol. Microbiol.">
        <title>The Global Catalogue of Microorganisms (GCM) 10K type strain sequencing project: providing services to taxonomists for standard genome sequencing and annotation.</title>
        <authorList>
            <consortium name="The Broad Institute Genomics Platform"/>
            <consortium name="The Broad Institute Genome Sequencing Center for Infectious Disease"/>
            <person name="Wu L."/>
            <person name="Ma J."/>
        </authorList>
    </citation>
    <scope>NUCLEOTIDE SEQUENCE [LARGE SCALE GENOMIC DNA]</scope>
    <source>
        <strain evidence="8">KACC 11588</strain>
    </source>
</reference>
<dbReference type="Pfam" id="PF00990">
    <property type="entry name" value="GGDEF"/>
    <property type="match status" value="1"/>
</dbReference>
<dbReference type="InterPro" id="IPR001789">
    <property type="entry name" value="Sig_transdc_resp-reg_receiver"/>
</dbReference>
<name>A0ABW0SED8_9RHOB</name>
<dbReference type="RefSeq" id="WP_209839496.1">
    <property type="nucleotide sequence ID" value="NZ_JAGGJP010000005.1"/>
</dbReference>
<dbReference type="EC" id="2.7.7.65" evidence="1"/>
<dbReference type="InterPro" id="IPR029787">
    <property type="entry name" value="Nucleotide_cyclase"/>
</dbReference>
<dbReference type="PROSITE" id="PS50110">
    <property type="entry name" value="RESPONSE_REGULATORY"/>
    <property type="match status" value="1"/>
</dbReference>
<feature type="region of interest" description="Disordered" evidence="4">
    <location>
        <begin position="431"/>
        <end position="459"/>
    </location>
</feature>
<feature type="compositionally biased region" description="Pro residues" evidence="4">
    <location>
        <begin position="431"/>
        <end position="458"/>
    </location>
</feature>
<evidence type="ECO:0000313" key="8">
    <source>
        <dbReference type="Proteomes" id="UP001596056"/>
    </source>
</evidence>
<accession>A0ABW0SED8</accession>
<dbReference type="InterPro" id="IPR011006">
    <property type="entry name" value="CheY-like_superfamily"/>
</dbReference>
<dbReference type="InterPro" id="IPR043128">
    <property type="entry name" value="Rev_trsase/Diguanyl_cyclase"/>
</dbReference>
<dbReference type="InterPro" id="IPR000160">
    <property type="entry name" value="GGDEF_dom"/>
</dbReference>
<feature type="modified residue" description="4-aspartylphosphate" evidence="3">
    <location>
        <position position="55"/>
    </location>
</feature>
<keyword evidence="7" id="KW-0548">Nucleotidyltransferase</keyword>
<dbReference type="NCBIfam" id="TIGR00254">
    <property type="entry name" value="GGDEF"/>
    <property type="match status" value="1"/>
</dbReference>
<sequence>MMMGGAILIVDGSAARRARLRAALGDAAGPVEDCGDPDALPALAARLRPALVLLDLGARPGRALAAAARLRDGTGPTPPVLALAPPGDAAPRLAALRAGLDGVTGRATPPRLLQARVRALLRAEPLLALAPPPEGRPGPEEIRPDAIRPDAIRPDAIRPIEIRPAAPPRVLLLSARPDAAAMAQNLARHLGGPVAPVPLAPALPPGPPPDLLILDAAGTRGDLAQGARVLALLADLLGREGSRDAATLLLLPASAPETAALALDLGAGEVLAPDPAPDPDADPDPVPEEVALLARALLARRARGLRLRAGLRSRLRAAVTDPLTGLHNLRHANPALARLAAEAARDGAGLAVLMVDIDHFKQVNDRLGHAAGDRVLAVVARRLRARLRRGDLLARVGGEEFRAVLPGASLADARAVAEELRRAVRARPVVLPPTCPPRPAPHQPAPHRPAPPEEPPTLPVTVSIGVAAATAEELAAGLAPSALVARADAALYAAKAAGRDRVESAFPA</sequence>
<keyword evidence="8" id="KW-1185">Reference proteome</keyword>
<dbReference type="SMART" id="SM00267">
    <property type="entry name" value="GGDEF"/>
    <property type="match status" value="1"/>
</dbReference>
<feature type="domain" description="GGDEF" evidence="6">
    <location>
        <begin position="348"/>
        <end position="507"/>
    </location>
</feature>
<dbReference type="SUPFAM" id="SSF52172">
    <property type="entry name" value="CheY-like"/>
    <property type="match status" value="1"/>
</dbReference>
<comment type="caution">
    <text evidence="7">The sequence shown here is derived from an EMBL/GenBank/DDBJ whole genome shotgun (WGS) entry which is preliminary data.</text>
</comment>
<dbReference type="PANTHER" id="PTHR45138">
    <property type="entry name" value="REGULATORY COMPONENTS OF SENSORY TRANSDUCTION SYSTEM"/>
    <property type="match status" value="1"/>
</dbReference>
<evidence type="ECO:0000313" key="7">
    <source>
        <dbReference type="EMBL" id="MFC5567301.1"/>
    </source>
</evidence>
<proteinExistence type="predicted"/>
<keyword evidence="7" id="KW-0808">Transferase</keyword>
<protein>
    <recommendedName>
        <fullName evidence="1">diguanylate cyclase</fullName>
        <ecNumber evidence="1">2.7.7.65</ecNumber>
    </recommendedName>
</protein>
<feature type="domain" description="Response regulatory" evidence="5">
    <location>
        <begin position="6"/>
        <end position="121"/>
    </location>
</feature>
<evidence type="ECO:0000259" key="5">
    <source>
        <dbReference type="PROSITE" id="PS50110"/>
    </source>
</evidence>
<dbReference type="Gene3D" id="3.30.70.270">
    <property type="match status" value="1"/>
</dbReference>
<dbReference type="Gene3D" id="3.40.50.2300">
    <property type="match status" value="1"/>
</dbReference>
<comment type="catalytic activity">
    <reaction evidence="2">
        <text>2 GTP = 3',3'-c-di-GMP + 2 diphosphate</text>
        <dbReference type="Rhea" id="RHEA:24898"/>
        <dbReference type="ChEBI" id="CHEBI:33019"/>
        <dbReference type="ChEBI" id="CHEBI:37565"/>
        <dbReference type="ChEBI" id="CHEBI:58805"/>
        <dbReference type="EC" id="2.7.7.65"/>
    </reaction>
</comment>
<dbReference type="InterPro" id="IPR050469">
    <property type="entry name" value="Diguanylate_Cyclase"/>
</dbReference>
<evidence type="ECO:0000256" key="1">
    <source>
        <dbReference type="ARBA" id="ARBA00012528"/>
    </source>
</evidence>
<dbReference type="SUPFAM" id="SSF55073">
    <property type="entry name" value="Nucleotide cyclase"/>
    <property type="match status" value="1"/>
</dbReference>
<dbReference type="EMBL" id="JBHSNA010000013">
    <property type="protein sequence ID" value="MFC5567301.1"/>
    <property type="molecule type" value="Genomic_DNA"/>
</dbReference>
<dbReference type="PANTHER" id="PTHR45138:SF9">
    <property type="entry name" value="DIGUANYLATE CYCLASE DGCM-RELATED"/>
    <property type="match status" value="1"/>
</dbReference>
<evidence type="ECO:0000256" key="3">
    <source>
        <dbReference type="PROSITE-ProRule" id="PRU00169"/>
    </source>
</evidence>
<gene>
    <name evidence="7" type="ORF">ACFPOC_12885</name>
</gene>
<evidence type="ECO:0000256" key="4">
    <source>
        <dbReference type="SAM" id="MobiDB-lite"/>
    </source>
</evidence>
<dbReference type="PROSITE" id="PS50887">
    <property type="entry name" value="GGDEF"/>
    <property type="match status" value="1"/>
</dbReference>
<dbReference type="Proteomes" id="UP001596056">
    <property type="component" value="Unassembled WGS sequence"/>
</dbReference>
<evidence type="ECO:0000259" key="6">
    <source>
        <dbReference type="PROSITE" id="PS50887"/>
    </source>
</evidence>
<organism evidence="7 8">
    <name type="scientific">Rubellimicrobium aerolatum</name>
    <dbReference type="NCBI Taxonomy" id="490979"/>
    <lineage>
        <taxon>Bacteria</taxon>
        <taxon>Pseudomonadati</taxon>
        <taxon>Pseudomonadota</taxon>
        <taxon>Alphaproteobacteria</taxon>
        <taxon>Rhodobacterales</taxon>
        <taxon>Roseobacteraceae</taxon>
        <taxon>Rubellimicrobium</taxon>
    </lineage>
</organism>